<evidence type="ECO:0000313" key="2">
    <source>
        <dbReference type="EMBL" id="AXK36425.1"/>
    </source>
</evidence>
<organism evidence="2 3">
    <name type="scientific">Streptomyces armeniacus</name>
    <dbReference type="NCBI Taxonomy" id="83291"/>
    <lineage>
        <taxon>Bacteria</taxon>
        <taxon>Bacillati</taxon>
        <taxon>Actinomycetota</taxon>
        <taxon>Actinomycetes</taxon>
        <taxon>Kitasatosporales</taxon>
        <taxon>Streptomycetaceae</taxon>
        <taxon>Streptomyces</taxon>
    </lineage>
</organism>
<name>A0A345XXQ9_9ACTN</name>
<evidence type="ECO:0000313" key="3">
    <source>
        <dbReference type="Proteomes" id="UP000254425"/>
    </source>
</evidence>
<dbReference type="EMBL" id="CP031320">
    <property type="protein sequence ID" value="AXK36425.1"/>
    <property type="molecule type" value="Genomic_DNA"/>
</dbReference>
<feature type="region of interest" description="Disordered" evidence="1">
    <location>
        <begin position="1"/>
        <end position="112"/>
    </location>
</feature>
<keyword evidence="3" id="KW-1185">Reference proteome</keyword>
<gene>
    <name evidence="2" type="ORF">DVA86_31415</name>
</gene>
<dbReference type="KEGG" id="sarm:DVA86_31415"/>
<reference evidence="2 3" key="1">
    <citation type="submission" date="2018-07" db="EMBL/GenBank/DDBJ databases">
        <title>Draft genome of the type strain Streptomyces armeniacus ATCC 15676.</title>
        <authorList>
            <person name="Labana P."/>
            <person name="Gosse J.T."/>
            <person name="Boddy C.N."/>
        </authorList>
    </citation>
    <scope>NUCLEOTIDE SEQUENCE [LARGE SCALE GENOMIC DNA]</scope>
    <source>
        <strain evidence="2 3">ATCC 15676</strain>
    </source>
</reference>
<dbReference type="Proteomes" id="UP000254425">
    <property type="component" value="Chromosome"/>
</dbReference>
<accession>A0A345XXQ9</accession>
<feature type="compositionally biased region" description="Low complexity" evidence="1">
    <location>
        <begin position="35"/>
        <end position="52"/>
    </location>
</feature>
<evidence type="ECO:0000256" key="1">
    <source>
        <dbReference type="SAM" id="MobiDB-lite"/>
    </source>
</evidence>
<sequence length="112" mass="10873">MQSEPLQGDGVGSGCVGLGAGAVGAGGASGGSGAGSARAETTPAVRTSTTTAHSTQPSRCQRTGRRCAGPRGGAEDGRCRGRAPARLEASGPGRSQEGKRGAGAISWPPRCP</sequence>
<feature type="compositionally biased region" description="Gly residues" evidence="1">
    <location>
        <begin position="9"/>
        <end position="34"/>
    </location>
</feature>
<proteinExistence type="predicted"/>
<dbReference type="AlphaFoldDB" id="A0A345XXQ9"/>
<protein>
    <submittedName>
        <fullName evidence="2">Uncharacterized protein</fullName>
    </submittedName>
</protein>